<feature type="region of interest" description="Disordered" evidence="8">
    <location>
        <begin position="300"/>
        <end position="320"/>
    </location>
</feature>
<dbReference type="InterPro" id="IPR040184">
    <property type="entry name" value="Mcm10"/>
</dbReference>
<evidence type="ECO:0000256" key="1">
    <source>
        <dbReference type="ARBA" id="ARBA00004123"/>
    </source>
</evidence>
<feature type="region of interest" description="Disordered" evidence="8">
    <location>
        <begin position="1"/>
        <end position="73"/>
    </location>
</feature>
<comment type="subcellular location">
    <subcellularLocation>
        <location evidence="1">Nucleus</location>
    </subcellularLocation>
</comment>
<dbReference type="PANTHER" id="PTHR13454">
    <property type="entry name" value="PROTEIN MCM10 HOMOLOG"/>
    <property type="match status" value="1"/>
</dbReference>
<organism evidence="11 12">
    <name type="scientific">Lagenidium giganteum</name>
    <dbReference type="NCBI Taxonomy" id="4803"/>
    <lineage>
        <taxon>Eukaryota</taxon>
        <taxon>Sar</taxon>
        <taxon>Stramenopiles</taxon>
        <taxon>Oomycota</taxon>
        <taxon>Peronosporomycetes</taxon>
        <taxon>Pythiales</taxon>
        <taxon>Pythiaceae</taxon>
    </lineage>
</organism>
<evidence type="ECO:0000256" key="5">
    <source>
        <dbReference type="ARBA" id="ARBA00022771"/>
    </source>
</evidence>
<keyword evidence="7" id="KW-0539">Nucleus</keyword>
<evidence type="ECO:0008006" key="13">
    <source>
        <dbReference type="Google" id="ProtNLM"/>
    </source>
</evidence>
<feature type="domain" description="MCM10 OB-fold" evidence="10">
    <location>
        <begin position="75"/>
        <end position="201"/>
    </location>
</feature>
<evidence type="ECO:0000256" key="8">
    <source>
        <dbReference type="SAM" id="MobiDB-lite"/>
    </source>
</evidence>
<proteinExistence type="inferred from homology"/>
<reference evidence="11" key="1">
    <citation type="submission" date="2022-11" db="EMBL/GenBank/DDBJ databases">
        <authorList>
            <person name="Morgan W.R."/>
            <person name="Tartar A."/>
        </authorList>
    </citation>
    <scope>NUCLEOTIDE SEQUENCE</scope>
    <source>
        <strain evidence="11">ARSEF 373</strain>
    </source>
</reference>
<feature type="compositionally biased region" description="Low complexity" evidence="8">
    <location>
        <begin position="45"/>
        <end position="61"/>
    </location>
</feature>
<dbReference type="InterPro" id="IPR015408">
    <property type="entry name" value="Znf_Mcm10/DnaG"/>
</dbReference>
<dbReference type="PANTHER" id="PTHR13454:SF11">
    <property type="entry name" value="PROTEIN MCM10 HOMOLOG"/>
    <property type="match status" value="1"/>
</dbReference>
<dbReference type="GO" id="GO:0003697">
    <property type="term" value="F:single-stranded DNA binding"/>
    <property type="evidence" value="ECO:0007669"/>
    <property type="project" value="InterPro"/>
</dbReference>
<evidence type="ECO:0000256" key="6">
    <source>
        <dbReference type="ARBA" id="ARBA00022833"/>
    </source>
</evidence>
<comment type="caution">
    <text evidence="11">The sequence shown here is derived from an EMBL/GenBank/DDBJ whole genome shotgun (WGS) entry which is preliminary data.</text>
</comment>
<dbReference type="Pfam" id="PF22379">
    <property type="entry name" value="OB_MCM10"/>
    <property type="match status" value="1"/>
</dbReference>
<dbReference type="Gene3D" id="2.40.50.140">
    <property type="entry name" value="Nucleic acid-binding proteins"/>
    <property type="match status" value="1"/>
</dbReference>
<gene>
    <name evidence="11" type="ORF">N0F65_005514</name>
</gene>
<dbReference type="GO" id="GO:0008270">
    <property type="term" value="F:zinc ion binding"/>
    <property type="evidence" value="ECO:0007669"/>
    <property type="project" value="UniProtKB-KW"/>
</dbReference>
<dbReference type="GO" id="GO:0043596">
    <property type="term" value="C:nuclear replication fork"/>
    <property type="evidence" value="ECO:0007669"/>
    <property type="project" value="TreeGrafter"/>
</dbReference>
<evidence type="ECO:0000256" key="7">
    <source>
        <dbReference type="ARBA" id="ARBA00023242"/>
    </source>
</evidence>
<evidence type="ECO:0000256" key="2">
    <source>
        <dbReference type="ARBA" id="ARBA00009679"/>
    </source>
</evidence>
<feature type="compositionally biased region" description="Polar residues" evidence="8">
    <location>
        <begin position="307"/>
        <end position="320"/>
    </location>
</feature>
<dbReference type="InterPro" id="IPR055065">
    <property type="entry name" value="OB_MCM10"/>
</dbReference>
<dbReference type="Pfam" id="PF09329">
    <property type="entry name" value="zf-primase"/>
    <property type="match status" value="1"/>
</dbReference>
<keyword evidence="5" id="KW-0863">Zinc-finger</keyword>
<dbReference type="GO" id="GO:0006270">
    <property type="term" value="P:DNA replication initiation"/>
    <property type="evidence" value="ECO:0007669"/>
    <property type="project" value="InterPro"/>
</dbReference>
<evidence type="ECO:0000256" key="3">
    <source>
        <dbReference type="ARBA" id="ARBA00022705"/>
    </source>
</evidence>
<evidence type="ECO:0000259" key="10">
    <source>
        <dbReference type="Pfam" id="PF22379"/>
    </source>
</evidence>
<reference evidence="11" key="2">
    <citation type="journal article" date="2023" name="Microbiol Resour">
        <title>Decontamination and Annotation of the Draft Genome Sequence of the Oomycete Lagenidium giganteum ARSEF 373.</title>
        <authorList>
            <person name="Morgan W.R."/>
            <person name="Tartar A."/>
        </authorList>
    </citation>
    <scope>NUCLEOTIDE SEQUENCE</scope>
    <source>
        <strain evidence="11">ARSEF 373</strain>
    </source>
</reference>
<sequence>MASPAAPKWDWVALSQSASNGASGGIKQQPQQRQQPGHLARREAPSVATTVTVSARSSSPTQPSNAPSSADVEAFSGVRIRDRAVPADELKTEMEGRAFVKLCDMDAKSKAVMADDSQDWVTIGVVVRKTVSKAAASGSSFMVWALSDLEGTELGVFLFGDAYSAYWREDEGTIMAILNAAALPSSDRGNFALKVSNADQVCKLGVAVDFGICKGTTSSETRCKLAVNTAKTHFCNHHITDKFIKAGRGRQQLNNNVGGFRKNLLGNHATQKNISTGVYNFQGSGAGGAKGEWKPIETKKRKLPGASATTTTNRPLMVSPNGTVLQGVLKTARPSVAQPKKPSLDALSRLTSAQGSENPDAPRRLSRGEKMMYVLSKFLVAGSKSVGGQAPALKKKKVDMMQFMRSGPST</sequence>
<dbReference type="AlphaFoldDB" id="A0AAV2YKD6"/>
<accession>A0AAV2YKD6</accession>
<protein>
    <recommendedName>
        <fullName evidence="13">Zinc finger Mcm10/DnaG-type domain-containing protein</fullName>
    </recommendedName>
</protein>
<evidence type="ECO:0000313" key="12">
    <source>
        <dbReference type="Proteomes" id="UP001146120"/>
    </source>
</evidence>
<dbReference type="Proteomes" id="UP001146120">
    <property type="component" value="Unassembled WGS sequence"/>
</dbReference>
<keyword evidence="4" id="KW-0479">Metal-binding</keyword>
<feature type="domain" description="Zinc finger Mcm10/DnaG-type" evidence="9">
    <location>
        <begin position="205"/>
        <end position="250"/>
    </location>
</feature>
<evidence type="ECO:0000259" key="9">
    <source>
        <dbReference type="Pfam" id="PF09329"/>
    </source>
</evidence>
<keyword evidence="12" id="KW-1185">Reference proteome</keyword>
<keyword evidence="6" id="KW-0862">Zinc</keyword>
<dbReference type="GO" id="GO:0003688">
    <property type="term" value="F:DNA replication origin binding"/>
    <property type="evidence" value="ECO:0007669"/>
    <property type="project" value="TreeGrafter"/>
</dbReference>
<evidence type="ECO:0000313" key="11">
    <source>
        <dbReference type="EMBL" id="DAZ93164.1"/>
    </source>
</evidence>
<evidence type="ECO:0000256" key="4">
    <source>
        <dbReference type="ARBA" id="ARBA00022723"/>
    </source>
</evidence>
<dbReference type="InterPro" id="IPR012340">
    <property type="entry name" value="NA-bd_OB-fold"/>
</dbReference>
<keyword evidence="3" id="KW-0235">DNA replication</keyword>
<comment type="similarity">
    <text evidence="2">Belongs to the MCM10 family.</text>
</comment>
<name>A0AAV2YKD6_9STRA</name>
<dbReference type="EMBL" id="DAKRPA010000339">
    <property type="protein sequence ID" value="DAZ93164.1"/>
    <property type="molecule type" value="Genomic_DNA"/>
</dbReference>